<name>A0A7X2N252_9FIRM</name>
<organism evidence="1 2">
    <name type="scientific">Floccifex porci</name>
    <dbReference type="NCBI Taxonomy" id="2606629"/>
    <lineage>
        <taxon>Bacteria</taxon>
        <taxon>Bacillati</taxon>
        <taxon>Bacillota</taxon>
        <taxon>Erysipelotrichia</taxon>
        <taxon>Erysipelotrichales</taxon>
        <taxon>Erysipelotrichaceae</taxon>
        <taxon>Floccifex</taxon>
    </lineage>
</organism>
<dbReference type="EMBL" id="VUMM01000003">
    <property type="protein sequence ID" value="MSS01077.1"/>
    <property type="molecule type" value="Genomic_DNA"/>
</dbReference>
<keyword evidence="2" id="KW-1185">Reference proteome</keyword>
<dbReference type="Gene3D" id="3.40.50.1110">
    <property type="entry name" value="SGNH hydrolase"/>
    <property type="match status" value="1"/>
</dbReference>
<evidence type="ECO:0008006" key="3">
    <source>
        <dbReference type="Google" id="ProtNLM"/>
    </source>
</evidence>
<comment type="caution">
    <text evidence="1">The sequence shown here is derived from an EMBL/GenBank/DDBJ whole genome shotgun (WGS) entry which is preliminary data.</text>
</comment>
<accession>A0A7X2N252</accession>
<dbReference type="InterPro" id="IPR036514">
    <property type="entry name" value="SGNH_hydro_sf"/>
</dbReference>
<dbReference type="SUPFAM" id="SSF52266">
    <property type="entry name" value="SGNH hydrolase"/>
    <property type="match status" value="1"/>
</dbReference>
<proteinExistence type="predicted"/>
<sequence>MGANVCGLYLEDYINVIKEVTVKYSLPVLDFYTLGKIDMNNIYKYTIDGLHPTSEYGIHLGHTIAEANTLHAL</sequence>
<evidence type="ECO:0000313" key="2">
    <source>
        <dbReference type="Proteomes" id="UP000470082"/>
    </source>
</evidence>
<evidence type="ECO:0000313" key="1">
    <source>
        <dbReference type="EMBL" id="MSS01077.1"/>
    </source>
</evidence>
<dbReference type="Proteomes" id="UP000470082">
    <property type="component" value="Unassembled WGS sequence"/>
</dbReference>
<dbReference type="AlphaFoldDB" id="A0A7X2N252"/>
<protein>
    <recommendedName>
        <fullName evidence="3">SGNH hydrolase-type esterase domain-containing protein</fullName>
    </recommendedName>
</protein>
<reference evidence="1 2" key="1">
    <citation type="submission" date="2019-08" db="EMBL/GenBank/DDBJ databases">
        <title>In-depth cultivation of the pig gut microbiome towards novel bacterial diversity and tailored functional studies.</title>
        <authorList>
            <person name="Wylensek D."/>
            <person name="Hitch T.C.A."/>
            <person name="Clavel T."/>
        </authorList>
    </citation>
    <scope>NUCLEOTIDE SEQUENCE [LARGE SCALE GENOMIC DNA]</scope>
    <source>
        <strain evidence="1 2">LKV-178-WT-2G</strain>
    </source>
</reference>
<dbReference type="RefSeq" id="WP_154459544.1">
    <property type="nucleotide sequence ID" value="NZ_VUMM01000003.1"/>
</dbReference>
<gene>
    <name evidence="1" type="ORF">FYJ50_02925</name>
</gene>